<reference evidence="2" key="1">
    <citation type="submission" date="2021-06" db="EMBL/GenBank/DDBJ databases">
        <authorList>
            <person name="Kallberg Y."/>
            <person name="Tangrot J."/>
            <person name="Rosling A."/>
        </authorList>
    </citation>
    <scope>NUCLEOTIDE SEQUENCE</scope>
    <source>
        <strain evidence="2">87-6 pot B 2015</strain>
    </source>
</reference>
<evidence type="ECO:0000256" key="1">
    <source>
        <dbReference type="SAM" id="Coils"/>
    </source>
</evidence>
<accession>A0A9N9N9N2</accession>
<feature type="coiled-coil region" evidence="1">
    <location>
        <begin position="2"/>
        <end position="49"/>
    </location>
</feature>
<protein>
    <submittedName>
        <fullName evidence="2">16711_t:CDS:1</fullName>
    </submittedName>
</protein>
<keyword evidence="1" id="KW-0175">Coiled coil</keyword>
<organism evidence="2 3">
    <name type="scientific">Funneliformis mosseae</name>
    <name type="common">Endomycorrhizal fungus</name>
    <name type="synonym">Glomus mosseae</name>
    <dbReference type="NCBI Taxonomy" id="27381"/>
    <lineage>
        <taxon>Eukaryota</taxon>
        <taxon>Fungi</taxon>
        <taxon>Fungi incertae sedis</taxon>
        <taxon>Mucoromycota</taxon>
        <taxon>Glomeromycotina</taxon>
        <taxon>Glomeromycetes</taxon>
        <taxon>Glomerales</taxon>
        <taxon>Glomeraceae</taxon>
        <taxon>Funneliformis</taxon>
    </lineage>
</organism>
<proteinExistence type="predicted"/>
<name>A0A9N9N9N2_FUNMO</name>
<dbReference type="EMBL" id="CAJVPP010011646">
    <property type="protein sequence ID" value="CAG8715038.1"/>
    <property type="molecule type" value="Genomic_DNA"/>
</dbReference>
<evidence type="ECO:0000313" key="3">
    <source>
        <dbReference type="Proteomes" id="UP000789375"/>
    </source>
</evidence>
<gene>
    <name evidence="2" type="ORF">FMOSSE_LOCUS14581</name>
</gene>
<evidence type="ECO:0000313" key="2">
    <source>
        <dbReference type="EMBL" id="CAG8715038.1"/>
    </source>
</evidence>
<feature type="non-terminal residue" evidence="2">
    <location>
        <position position="1"/>
    </location>
</feature>
<comment type="caution">
    <text evidence="2">The sequence shown here is derived from an EMBL/GenBank/DDBJ whole genome shotgun (WGS) entry which is preliminary data.</text>
</comment>
<keyword evidence="3" id="KW-1185">Reference proteome</keyword>
<sequence length="156" mass="18114">RIEELETDSIIKNQDIKKLQQEFIDFKNRDKKSNNLSKNEKENEDLKTVKTLIDTNISNPQNFEDVQEIFKQLKSYHRALTIAERKNIARNERIQALEGLLKDSQNQLVTQSQRTITKKERERLEQTKSQISSTFSGLTFGSIAKPLRGGLSVHEQ</sequence>
<dbReference type="Proteomes" id="UP000789375">
    <property type="component" value="Unassembled WGS sequence"/>
</dbReference>
<dbReference type="AlphaFoldDB" id="A0A9N9N9N2"/>